<organism evidence="3 4">
    <name type="scientific">Flagellimonas allohymeniacidonis</name>
    <dbReference type="NCBI Taxonomy" id="2517819"/>
    <lineage>
        <taxon>Bacteria</taxon>
        <taxon>Pseudomonadati</taxon>
        <taxon>Bacteroidota</taxon>
        <taxon>Flavobacteriia</taxon>
        <taxon>Flavobacteriales</taxon>
        <taxon>Flavobacteriaceae</taxon>
        <taxon>Flagellimonas</taxon>
    </lineage>
</organism>
<feature type="domain" description="Aldehyde dehydrogenase" evidence="2">
    <location>
        <begin position="16"/>
        <end position="331"/>
    </location>
</feature>
<dbReference type="InterPro" id="IPR016162">
    <property type="entry name" value="Ald_DH_N"/>
</dbReference>
<dbReference type="GO" id="GO:0016620">
    <property type="term" value="F:oxidoreductase activity, acting on the aldehyde or oxo group of donors, NAD or NADP as acceptor"/>
    <property type="evidence" value="ECO:0007669"/>
    <property type="project" value="InterPro"/>
</dbReference>
<evidence type="ECO:0000256" key="1">
    <source>
        <dbReference type="ARBA" id="ARBA00023002"/>
    </source>
</evidence>
<reference evidence="3 4" key="1">
    <citation type="submission" date="2019-02" db="EMBL/GenBank/DDBJ databases">
        <title>Draft genome sequence of Muricauda sp. 176CP4-71.</title>
        <authorList>
            <person name="Park J.-S."/>
        </authorList>
    </citation>
    <scope>NUCLEOTIDE SEQUENCE [LARGE SCALE GENOMIC DNA]</scope>
    <source>
        <strain evidence="3 4">176CP4-71</strain>
    </source>
</reference>
<dbReference type="InterPro" id="IPR015590">
    <property type="entry name" value="Aldehyde_DH_dom"/>
</dbReference>
<dbReference type="PANTHER" id="PTHR43353">
    <property type="entry name" value="SUCCINATE-SEMIALDEHYDE DEHYDROGENASE, MITOCHONDRIAL"/>
    <property type="match status" value="1"/>
</dbReference>
<dbReference type="CDD" id="cd07129">
    <property type="entry name" value="ALDH_KGSADH"/>
    <property type="match status" value="1"/>
</dbReference>
<accession>A0A4Q8QFP4</accession>
<dbReference type="Proteomes" id="UP000291981">
    <property type="component" value="Unassembled WGS sequence"/>
</dbReference>
<proteinExistence type="predicted"/>
<gene>
    <name evidence="3" type="ORF">EW142_01615</name>
</gene>
<dbReference type="AlphaFoldDB" id="A0A4Q8QFP4"/>
<dbReference type="EMBL" id="SGIU01000001">
    <property type="protein sequence ID" value="TAI48527.1"/>
    <property type="molecule type" value="Genomic_DNA"/>
</dbReference>
<evidence type="ECO:0000313" key="3">
    <source>
        <dbReference type="EMBL" id="TAI48527.1"/>
    </source>
</evidence>
<dbReference type="PANTHER" id="PTHR43353:SF3">
    <property type="entry name" value="ALDEHYDE DEHYDROGENASE-RELATED"/>
    <property type="match status" value="1"/>
</dbReference>
<dbReference type="InterPro" id="IPR016161">
    <property type="entry name" value="Ald_DH/histidinol_DH"/>
</dbReference>
<evidence type="ECO:0000259" key="2">
    <source>
        <dbReference type="Pfam" id="PF00171"/>
    </source>
</evidence>
<dbReference type="Gene3D" id="3.40.605.10">
    <property type="entry name" value="Aldehyde Dehydrogenase, Chain A, domain 1"/>
    <property type="match status" value="1"/>
</dbReference>
<dbReference type="InterPro" id="IPR044151">
    <property type="entry name" value="ALDH_KGSADH"/>
</dbReference>
<dbReference type="RefSeq" id="WP_130608718.1">
    <property type="nucleotide sequence ID" value="NZ_SGIU01000001.1"/>
</dbReference>
<dbReference type="InterPro" id="IPR050740">
    <property type="entry name" value="Aldehyde_DH_Superfamily"/>
</dbReference>
<dbReference type="InterPro" id="IPR016163">
    <property type="entry name" value="Ald_DH_C"/>
</dbReference>
<dbReference type="OrthoDB" id="9770537at2"/>
<sequence length="522" mass="56032">MKENTNSNIQKMTGRENLQSINPVTQTVIPQKFVVATSDEINSAAENANEAWKTYRKTSGKEKASFLSDIVLELESLGDTLVHKAMEESGLPEGRIRGELGRTCNQLLQFADLLKEGDWVDAIIDEALPHREPLPRADIRKMSVALGPVAVFTASNFPLAFSTAGGDTASALAAGCPVLVKAHPSHLGTNHLVAGAIIQAAQKNNLPKGVFASLNGGVETGQQLVGHPLIKAVGFTGSYTGGKALFDLANRRTTPIPVYAEMGSNNPIFILNRKLSENAETLASTIANSVNLGAGQFCTNPGILVLEKGKEADGFITALKIAFEKLSADTMLNEGIYKAYNRGKASCFDISGVTPMFEHKSSNDDWKAGPSFASVPASKFMDNVDLQEEVFGPFTLIVVCEDKPEMLQVASHLRGQLTATIMGNAQDLANALELSEILAQKAGRVIFNGVPTGVEVCPAMHHGGPFPASSNALFTSVGMDAIKRFVRPVSFQDMPDDLLPEELKQDNPLKILRTVNGMKTRE</sequence>
<keyword evidence="1" id="KW-0560">Oxidoreductase</keyword>
<dbReference type="Pfam" id="PF00171">
    <property type="entry name" value="Aldedh"/>
    <property type="match status" value="1"/>
</dbReference>
<dbReference type="Gene3D" id="3.40.309.10">
    <property type="entry name" value="Aldehyde Dehydrogenase, Chain A, domain 2"/>
    <property type="match status" value="1"/>
</dbReference>
<evidence type="ECO:0000313" key="4">
    <source>
        <dbReference type="Proteomes" id="UP000291981"/>
    </source>
</evidence>
<dbReference type="SUPFAM" id="SSF53720">
    <property type="entry name" value="ALDH-like"/>
    <property type="match status" value="1"/>
</dbReference>
<comment type="caution">
    <text evidence="3">The sequence shown here is derived from an EMBL/GenBank/DDBJ whole genome shotgun (WGS) entry which is preliminary data.</text>
</comment>
<protein>
    <submittedName>
        <fullName evidence="3">Aldehyde dehydrogenase (NADP(+))</fullName>
    </submittedName>
</protein>
<name>A0A4Q8QFP4_9FLAO</name>
<keyword evidence="4" id="KW-1185">Reference proteome</keyword>